<dbReference type="RefSeq" id="WP_044218201.1">
    <property type="nucleotide sequence ID" value="NZ_JRYR02000002.1"/>
</dbReference>
<accession>A0A1S1YSN0</accession>
<dbReference type="Gene3D" id="3.40.50.450">
    <property type="match status" value="1"/>
</dbReference>
<dbReference type="InterPro" id="IPR057666">
    <property type="entry name" value="DrpA_SLOG"/>
</dbReference>
<keyword evidence="1" id="KW-0175">Coiled coil</keyword>
<feature type="domain" description="Smf/DprA SLOG" evidence="2">
    <location>
        <begin position="82"/>
        <end position="252"/>
    </location>
</feature>
<dbReference type="STRING" id="915059.NH26_20690"/>
<dbReference type="OrthoDB" id="9785707at2"/>
<proteinExistence type="predicted"/>
<comment type="caution">
    <text evidence="3">The sequence shown here is derived from an EMBL/GenBank/DDBJ whole genome shotgun (WGS) entry which is preliminary data.</text>
</comment>
<reference evidence="3 4" key="1">
    <citation type="journal article" date="2012" name="Int. J. Syst. Evol. Microbiol.">
        <title>Flammeovirga pacifica sp. nov., isolated from deep-sea sediment.</title>
        <authorList>
            <person name="Xu H."/>
            <person name="Fu Y."/>
            <person name="Yang N."/>
            <person name="Ding Z."/>
            <person name="Lai Q."/>
            <person name="Zeng R."/>
        </authorList>
    </citation>
    <scope>NUCLEOTIDE SEQUENCE [LARGE SCALE GENOMIC DNA]</scope>
    <source>
        <strain evidence="4">DSM 24597 / LMG 26175 / WPAGA1</strain>
    </source>
</reference>
<dbReference type="Pfam" id="PF02481">
    <property type="entry name" value="DNA_processg_A"/>
    <property type="match status" value="1"/>
</dbReference>
<dbReference type="Proteomes" id="UP000179797">
    <property type="component" value="Unassembled WGS sequence"/>
</dbReference>
<evidence type="ECO:0000313" key="3">
    <source>
        <dbReference type="EMBL" id="OHX64029.1"/>
    </source>
</evidence>
<dbReference type="EMBL" id="JRYR02000002">
    <property type="protein sequence ID" value="OHX64029.1"/>
    <property type="molecule type" value="Genomic_DNA"/>
</dbReference>
<gene>
    <name evidence="3" type="ORF">NH26_20690</name>
</gene>
<dbReference type="GO" id="GO:0009294">
    <property type="term" value="P:DNA-mediated transformation"/>
    <property type="evidence" value="ECO:0007669"/>
    <property type="project" value="InterPro"/>
</dbReference>
<dbReference type="AlphaFoldDB" id="A0A1S1YSN0"/>
<feature type="coiled-coil region" evidence="1">
    <location>
        <begin position="54"/>
        <end position="81"/>
    </location>
</feature>
<evidence type="ECO:0000259" key="2">
    <source>
        <dbReference type="Pfam" id="PF02481"/>
    </source>
</evidence>
<organism evidence="3 4">
    <name type="scientific">Flammeovirga pacifica</name>
    <dbReference type="NCBI Taxonomy" id="915059"/>
    <lineage>
        <taxon>Bacteria</taxon>
        <taxon>Pseudomonadati</taxon>
        <taxon>Bacteroidota</taxon>
        <taxon>Cytophagia</taxon>
        <taxon>Cytophagales</taxon>
        <taxon>Flammeovirgaceae</taxon>
        <taxon>Flammeovirga</taxon>
    </lineage>
</organism>
<protein>
    <recommendedName>
        <fullName evidence="2">Smf/DprA SLOG domain-containing protein</fullName>
    </recommendedName>
</protein>
<evidence type="ECO:0000256" key="1">
    <source>
        <dbReference type="SAM" id="Coils"/>
    </source>
</evidence>
<sequence length="315" mass="36100">MEYLNSIILSFLNIKGYSHKFLFRYEKYLLEAINNTNSVFEGITYILEKTNRILKVSSEEINDAINKAQKIEEVCKEFNIQILSFLHDDFPSSVKEGQNLWSVIYTVGNYKLLQDYSIGIIGTKTPNNHGQIISQRIGNYATEEEITLVLNQQKGVTVEVLKEFDGNMIGIASAGLDTKYSPLDDIHHQQNRCIVSPFQPGVNFDEYRYIEGCKLLACLSNRVILVQDAKSNDTRFVLSYFCRLNRTLGVIEPVESLKNAPINTGNMLILEKTKEGIIEYCNAKDLNDKTFNCEIKVIKTKNDFPQFFKEEELPF</sequence>
<keyword evidence="4" id="KW-1185">Reference proteome</keyword>
<evidence type="ECO:0000313" key="4">
    <source>
        <dbReference type="Proteomes" id="UP000179797"/>
    </source>
</evidence>
<name>A0A1S1YSN0_FLAPC</name>